<protein>
    <recommendedName>
        <fullName evidence="2">Peptidase S74 domain-containing protein</fullName>
    </recommendedName>
</protein>
<dbReference type="EMBL" id="BARW01024252">
    <property type="protein sequence ID" value="GAI89869.1"/>
    <property type="molecule type" value="Genomic_DNA"/>
</dbReference>
<evidence type="ECO:0000313" key="1">
    <source>
        <dbReference type="EMBL" id="GAI89869.1"/>
    </source>
</evidence>
<gene>
    <name evidence="1" type="ORF">S12H4_40020</name>
</gene>
<accession>X1UBY3</accession>
<dbReference type="AlphaFoldDB" id="X1UBY3"/>
<reference evidence="1" key="1">
    <citation type="journal article" date="2014" name="Front. Microbiol.">
        <title>High frequency of phylogenetically diverse reductive dehalogenase-homologous genes in deep subseafloor sedimentary metagenomes.</title>
        <authorList>
            <person name="Kawai M."/>
            <person name="Futagami T."/>
            <person name="Toyoda A."/>
            <person name="Takaki Y."/>
            <person name="Nishi S."/>
            <person name="Hori S."/>
            <person name="Arai W."/>
            <person name="Tsubouchi T."/>
            <person name="Morono Y."/>
            <person name="Uchiyama I."/>
            <person name="Ito T."/>
            <person name="Fujiyama A."/>
            <person name="Inagaki F."/>
            <person name="Takami H."/>
        </authorList>
    </citation>
    <scope>NUCLEOTIDE SEQUENCE</scope>
    <source>
        <strain evidence="1">Expedition CK06-06</strain>
    </source>
</reference>
<evidence type="ECO:0008006" key="2">
    <source>
        <dbReference type="Google" id="ProtNLM"/>
    </source>
</evidence>
<name>X1UBY3_9ZZZZ</name>
<proteinExistence type="predicted"/>
<comment type="caution">
    <text evidence="1">The sequence shown here is derived from an EMBL/GenBank/DDBJ whole genome shotgun (WGS) entry which is preliminary data.</text>
</comment>
<organism evidence="1">
    <name type="scientific">marine sediment metagenome</name>
    <dbReference type="NCBI Taxonomy" id="412755"/>
    <lineage>
        <taxon>unclassified sequences</taxon>
        <taxon>metagenomes</taxon>
        <taxon>ecological metagenomes</taxon>
    </lineage>
</organism>
<sequence>YLDAAGTISFQVAPSGSAGSSISWTEALTINNSGNVGVKTSSYGDAQLAVNGKILCTEIEVQEYPWSDYVFNKDYELMSLNNLENYIKTHHHLPNVPSGKMIEKEGLNLGEMDAILLQKIEELTLYLIELKKENELLGKKIENLK</sequence>
<feature type="non-terminal residue" evidence="1">
    <location>
        <position position="1"/>
    </location>
</feature>